<dbReference type="AlphaFoldDB" id="A0A9Q0LH08"/>
<feature type="transmembrane region" description="Helical" evidence="1">
    <location>
        <begin position="6"/>
        <end position="25"/>
    </location>
</feature>
<evidence type="ECO:0000313" key="3">
    <source>
        <dbReference type="Proteomes" id="UP001149090"/>
    </source>
</evidence>
<protein>
    <submittedName>
        <fullName evidence="2">Uncharacterized protein</fullName>
    </submittedName>
</protein>
<name>A0A9Q0LH08_ANAIG</name>
<feature type="transmembrane region" description="Helical" evidence="1">
    <location>
        <begin position="37"/>
        <end position="63"/>
    </location>
</feature>
<proteinExistence type="predicted"/>
<evidence type="ECO:0000313" key="2">
    <source>
        <dbReference type="EMBL" id="KAJ5071303.1"/>
    </source>
</evidence>
<reference evidence="2" key="1">
    <citation type="submission" date="2022-10" db="EMBL/GenBank/DDBJ databases">
        <title>Novel sulphate-reducing endosymbionts in the free-living metamonad Anaeramoeba.</title>
        <authorList>
            <person name="Jerlstrom-Hultqvist J."/>
            <person name="Cepicka I."/>
            <person name="Gallot-Lavallee L."/>
            <person name="Salas-Leiva D."/>
            <person name="Curtis B.A."/>
            <person name="Zahonova K."/>
            <person name="Pipaliya S."/>
            <person name="Dacks J."/>
            <person name="Roger A.J."/>
        </authorList>
    </citation>
    <scope>NUCLEOTIDE SEQUENCE</scope>
    <source>
        <strain evidence="2">BMAN</strain>
    </source>
</reference>
<keyword evidence="1" id="KW-0812">Transmembrane</keyword>
<dbReference type="EMBL" id="JAPDFW010000089">
    <property type="protein sequence ID" value="KAJ5071303.1"/>
    <property type="molecule type" value="Genomic_DNA"/>
</dbReference>
<comment type="caution">
    <text evidence="2">The sequence shown here is derived from an EMBL/GenBank/DDBJ whole genome shotgun (WGS) entry which is preliminary data.</text>
</comment>
<accession>A0A9Q0LH08</accession>
<gene>
    <name evidence="2" type="ORF">M0811_10365</name>
</gene>
<evidence type="ECO:0000256" key="1">
    <source>
        <dbReference type="SAM" id="Phobius"/>
    </source>
</evidence>
<keyword evidence="1" id="KW-1133">Transmembrane helix</keyword>
<keyword evidence="1" id="KW-0472">Membrane</keyword>
<organism evidence="2 3">
    <name type="scientific">Anaeramoeba ignava</name>
    <name type="common">Anaerobic marine amoeba</name>
    <dbReference type="NCBI Taxonomy" id="1746090"/>
    <lineage>
        <taxon>Eukaryota</taxon>
        <taxon>Metamonada</taxon>
        <taxon>Anaeramoebidae</taxon>
        <taxon>Anaeramoeba</taxon>
    </lineage>
</organism>
<keyword evidence="3" id="KW-1185">Reference proteome</keyword>
<dbReference type="Proteomes" id="UP001149090">
    <property type="component" value="Unassembled WGS sequence"/>
</dbReference>
<sequence length="78" mass="8880">MMHSDSFLVVGLACFVIWTICAILVRISTKVKEDPISVIFVGFINIGVLLFVGIAFLNILSYFRFQNHPSNQHFKTNF</sequence>